<name>A0A699H2L1_TANCI</name>
<dbReference type="PANTHER" id="PTHR31973">
    <property type="entry name" value="POLYPROTEIN, PUTATIVE-RELATED"/>
    <property type="match status" value="1"/>
</dbReference>
<evidence type="ECO:0000256" key="2">
    <source>
        <dbReference type="SAM" id="MobiDB-lite"/>
    </source>
</evidence>
<evidence type="ECO:0000313" key="4">
    <source>
        <dbReference type="EMBL" id="GEX18345.1"/>
    </source>
</evidence>
<evidence type="ECO:0000256" key="1">
    <source>
        <dbReference type="SAM" id="Coils"/>
    </source>
</evidence>
<sequence>MVKMVPYEAFACPCGAGDVVLRESYKPKTRGKLYYACPRSKPLEDTFGSNFFMERGTSPSTGWFSWNFNDSNLFSRIFIDSNLFSRIVNTSTLFSKCFNNSKLFSGNFKKCRDGVFIPNPLKYMKGGFKVVNDIQFEDMRIGDLFQVVTRINENIDEPDDVGEEYYEEPKNIDFHVEGEQDVVFEKLTMDDPFLTKLVDHRCTRSYNMGSLVTFRWIARHYARDIILNSGISYKFMREDIREKYMVDVSLGQCKRAKQCALYEHDGGLIEHYGKPWEYRQSNPGSTCHIDVDVQDNGQNRFHRLYMYFKVVKDGWLSGCRKVIGIDGCFLTHVCKGELLTAMARDANNQMYLIAWAIVDVENTNNWCWFLSLLADDLQLEEGLGLTIISDSHKENQIIKYKDVMHEVMKKVMEEEERLHAEKEQRLDSEREHNERIFQVCLNQASGNSEHPISQPAPTLLETITEESHTPRAPRPRPHIMPRGKSEWIAKKRKFNYPADGTGKTPDKPFSLYL</sequence>
<comment type="caution">
    <text evidence="4">The sequence shown here is derived from an EMBL/GenBank/DDBJ whole genome shotgun (WGS) entry which is preliminary data.</text>
</comment>
<organism evidence="4">
    <name type="scientific">Tanacetum cinerariifolium</name>
    <name type="common">Dalmatian daisy</name>
    <name type="synonym">Chrysanthemum cinerariifolium</name>
    <dbReference type="NCBI Taxonomy" id="118510"/>
    <lineage>
        <taxon>Eukaryota</taxon>
        <taxon>Viridiplantae</taxon>
        <taxon>Streptophyta</taxon>
        <taxon>Embryophyta</taxon>
        <taxon>Tracheophyta</taxon>
        <taxon>Spermatophyta</taxon>
        <taxon>Magnoliopsida</taxon>
        <taxon>eudicotyledons</taxon>
        <taxon>Gunneridae</taxon>
        <taxon>Pentapetalae</taxon>
        <taxon>asterids</taxon>
        <taxon>campanulids</taxon>
        <taxon>Asterales</taxon>
        <taxon>Asteraceae</taxon>
        <taxon>Asteroideae</taxon>
        <taxon>Anthemideae</taxon>
        <taxon>Anthemidinae</taxon>
        <taxon>Tanacetum</taxon>
    </lineage>
</organism>
<gene>
    <name evidence="4" type="ORF">Tci_290320</name>
</gene>
<dbReference type="Pfam" id="PF10551">
    <property type="entry name" value="MULE"/>
    <property type="match status" value="1"/>
</dbReference>
<dbReference type="AlphaFoldDB" id="A0A699H2L1"/>
<protein>
    <recommendedName>
        <fullName evidence="3">MULE transposase domain-containing protein</fullName>
    </recommendedName>
</protein>
<feature type="domain" description="MULE transposase" evidence="3">
    <location>
        <begin position="322"/>
        <end position="394"/>
    </location>
</feature>
<evidence type="ECO:0000259" key="3">
    <source>
        <dbReference type="Pfam" id="PF10551"/>
    </source>
</evidence>
<dbReference type="InterPro" id="IPR018289">
    <property type="entry name" value="MULE_transposase_dom"/>
</dbReference>
<proteinExistence type="predicted"/>
<dbReference type="PANTHER" id="PTHR31973:SF189">
    <property type="entry name" value="TRANSPOSASE, MUDR, PLANT, MULE TRANSPOSASE DOMAIN PROTEIN-RELATED"/>
    <property type="match status" value="1"/>
</dbReference>
<reference evidence="4" key="1">
    <citation type="journal article" date="2019" name="Sci. Rep.">
        <title>Draft genome of Tanacetum cinerariifolium, the natural source of mosquito coil.</title>
        <authorList>
            <person name="Yamashiro T."/>
            <person name="Shiraishi A."/>
            <person name="Satake H."/>
            <person name="Nakayama K."/>
        </authorList>
    </citation>
    <scope>NUCLEOTIDE SEQUENCE</scope>
</reference>
<feature type="coiled-coil region" evidence="1">
    <location>
        <begin position="404"/>
        <end position="432"/>
    </location>
</feature>
<feature type="compositionally biased region" description="Basic residues" evidence="2">
    <location>
        <begin position="471"/>
        <end position="481"/>
    </location>
</feature>
<accession>A0A699H2L1</accession>
<dbReference type="EMBL" id="BKCJ010093939">
    <property type="protein sequence ID" value="GEX18345.1"/>
    <property type="molecule type" value="Genomic_DNA"/>
</dbReference>
<keyword evidence="1" id="KW-0175">Coiled coil</keyword>
<feature type="region of interest" description="Disordered" evidence="2">
    <location>
        <begin position="466"/>
        <end position="487"/>
    </location>
</feature>